<dbReference type="AlphaFoldDB" id="A0A816M7E4"/>
<dbReference type="Gene3D" id="3.40.980.10">
    <property type="entry name" value="MoaB/Mog-like domain"/>
    <property type="match status" value="1"/>
</dbReference>
<organism evidence="2 3">
    <name type="scientific">Rotaria magnacalcarata</name>
    <dbReference type="NCBI Taxonomy" id="392030"/>
    <lineage>
        <taxon>Eukaryota</taxon>
        <taxon>Metazoa</taxon>
        <taxon>Spiralia</taxon>
        <taxon>Gnathifera</taxon>
        <taxon>Rotifera</taxon>
        <taxon>Eurotatoria</taxon>
        <taxon>Bdelloidea</taxon>
        <taxon>Philodinida</taxon>
        <taxon>Philodinidae</taxon>
        <taxon>Rotaria</taxon>
    </lineage>
</organism>
<sequence length="226" mass="25553">MNGNQQLKMVNNEQFIPVSTTYYDDPTKDHSEPAASTTAPNNQMNVKKILLKLCDELRPNLILTTGGTGSSPDYITPETSSSSKGCIKCLDFVASLLQHAPDLIQNRRAEIAMAYTANAAIQIDDIQVHERYATKQNDFDEKCIRIIFERSLNRDIDDDDRMSEFVLLTTVGLQTTHVYEKLCVAVLSTDSGNIHDDHNKIMLMKALKYLILQHTIYFQFGIIYNT</sequence>
<feature type="region of interest" description="Disordered" evidence="1">
    <location>
        <begin position="20"/>
        <end position="41"/>
    </location>
</feature>
<gene>
    <name evidence="2" type="ORF">WKI299_LOCUS3038</name>
</gene>
<dbReference type="SUPFAM" id="SSF53218">
    <property type="entry name" value="Molybdenum cofactor biosynthesis proteins"/>
    <property type="match status" value="1"/>
</dbReference>
<dbReference type="Proteomes" id="UP000663856">
    <property type="component" value="Unassembled WGS sequence"/>
</dbReference>
<name>A0A816M7E4_9BILA</name>
<evidence type="ECO:0000256" key="1">
    <source>
        <dbReference type="SAM" id="MobiDB-lite"/>
    </source>
</evidence>
<evidence type="ECO:0008006" key="4">
    <source>
        <dbReference type="Google" id="ProtNLM"/>
    </source>
</evidence>
<evidence type="ECO:0000313" key="3">
    <source>
        <dbReference type="Proteomes" id="UP000663856"/>
    </source>
</evidence>
<protein>
    <recommendedName>
        <fullName evidence="4">Molybdopterin molybdenumtransferase</fullName>
    </recommendedName>
</protein>
<comment type="caution">
    <text evidence="2">The sequence shown here is derived from an EMBL/GenBank/DDBJ whole genome shotgun (WGS) entry which is preliminary data.</text>
</comment>
<evidence type="ECO:0000313" key="2">
    <source>
        <dbReference type="EMBL" id="CAF1965068.1"/>
    </source>
</evidence>
<accession>A0A816M7E4</accession>
<proteinExistence type="predicted"/>
<dbReference type="InterPro" id="IPR036425">
    <property type="entry name" value="MoaB/Mog-like_dom_sf"/>
</dbReference>
<dbReference type="EMBL" id="CAJNRF010000509">
    <property type="protein sequence ID" value="CAF1965068.1"/>
    <property type="molecule type" value="Genomic_DNA"/>
</dbReference>
<reference evidence="2" key="1">
    <citation type="submission" date="2021-02" db="EMBL/GenBank/DDBJ databases">
        <authorList>
            <person name="Nowell W R."/>
        </authorList>
    </citation>
    <scope>NUCLEOTIDE SEQUENCE</scope>
</reference>